<name>A0A0K8MCG8_9PROT</name>
<dbReference type="EMBL" id="BBVC01000009">
    <property type="protein sequence ID" value="GAO97574.1"/>
    <property type="molecule type" value="Genomic_DNA"/>
</dbReference>
<dbReference type="Proteomes" id="UP000036771">
    <property type="component" value="Unassembled WGS sequence"/>
</dbReference>
<reference evidence="1 2" key="1">
    <citation type="submission" date="2015-03" db="EMBL/GenBank/DDBJ databases">
        <title>Caedibacter varicaedens, whole genome shotgun sequence.</title>
        <authorList>
            <person name="Suzuki H."/>
            <person name="Dapper A.L."/>
            <person name="Gibson A.K."/>
            <person name="Jackson C."/>
            <person name="Lee H."/>
            <person name="Pejaver V.R."/>
            <person name="Doak T."/>
            <person name="Lynch M."/>
        </authorList>
    </citation>
    <scope>NUCLEOTIDE SEQUENCE [LARGE SCALE GENOMIC DNA]</scope>
</reference>
<dbReference type="AlphaFoldDB" id="A0A0K8MCG8"/>
<keyword evidence="2" id="KW-1185">Reference proteome</keyword>
<accession>A0A0K8MCG8</accession>
<sequence length="95" mass="10869">MTKAYIPSKKIQKDLIKTTDTCVAHVFDEGKKFIHRNKIPEDSLASIPMSVAFTIINTLIQQAPDEESLMIIRSVIMGNIEQMFLNMKPERPQIH</sequence>
<evidence type="ECO:0000313" key="1">
    <source>
        <dbReference type="EMBL" id="GAO97574.1"/>
    </source>
</evidence>
<proteinExistence type="predicted"/>
<evidence type="ECO:0000313" key="2">
    <source>
        <dbReference type="Proteomes" id="UP000036771"/>
    </source>
</evidence>
<comment type="caution">
    <text evidence="1">The sequence shown here is derived from an EMBL/GenBank/DDBJ whole genome shotgun (WGS) entry which is preliminary data.</text>
</comment>
<organism evidence="1 2">
    <name type="scientific">Caedimonas varicaedens</name>
    <dbReference type="NCBI Taxonomy" id="1629334"/>
    <lineage>
        <taxon>Bacteria</taxon>
        <taxon>Pseudomonadati</taxon>
        <taxon>Pseudomonadota</taxon>
        <taxon>Alphaproteobacteria</taxon>
        <taxon>Holosporales</taxon>
        <taxon>Caedimonadaceae</taxon>
        <taxon>Caedimonas</taxon>
    </lineage>
</organism>
<protein>
    <submittedName>
        <fullName evidence="1">Uncharacterized protein</fullName>
    </submittedName>
</protein>
<dbReference type="STRING" id="1629334.Cva_00210"/>
<gene>
    <name evidence="1" type="ORF">Cva_00210</name>
</gene>